<dbReference type="PIRSF" id="PIRSF025737">
    <property type="entry name" value="Cyco1"/>
    <property type="match status" value="1"/>
</dbReference>
<evidence type="ECO:0000256" key="2">
    <source>
        <dbReference type="ARBA" id="ARBA00022475"/>
    </source>
</evidence>
<dbReference type="EC" id="3.4.22.-" evidence="10"/>
<feature type="active site" description="Acyl-thioester intermediate" evidence="8">
    <location>
        <position position="174"/>
    </location>
</feature>
<dbReference type="InterPro" id="IPR026392">
    <property type="entry name" value="Exo/Archaeosortase_dom"/>
</dbReference>
<keyword evidence="4 9" id="KW-0812">Transmembrane</keyword>
<name>A0AAE3FS76_9EURY</name>
<dbReference type="GO" id="GO:0005886">
    <property type="term" value="C:plasma membrane"/>
    <property type="evidence" value="ECO:0007669"/>
    <property type="project" value="UniProtKB-SubCell"/>
</dbReference>
<evidence type="ECO:0000256" key="8">
    <source>
        <dbReference type="PIRSR" id="PIRSR025737-1"/>
    </source>
</evidence>
<feature type="transmembrane region" description="Helical" evidence="9">
    <location>
        <begin position="166"/>
        <end position="186"/>
    </location>
</feature>
<dbReference type="Pfam" id="PF09721">
    <property type="entry name" value="Exosortase_EpsH"/>
    <property type="match status" value="1"/>
</dbReference>
<evidence type="ECO:0000313" key="10">
    <source>
        <dbReference type="EMBL" id="MCL9813948.1"/>
    </source>
</evidence>
<dbReference type="AlphaFoldDB" id="A0AAE3FS76"/>
<feature type="transmembrane region" description="Helical" evidence="9">
    <location>
        <begin position="20"/>
        <end position="40"/>
    </location>
</feature>
<evidence type="ECO:0000256" key="3">
    <source>
        <dbReference type="ARBA" id="ARBA00022670"/>
    </source>
</evidence>
<keyword evidence="6 9" id="KW-1133">Transmembrane helix</keyword>
<comment type="subcellular location">
    <subcellularLocation>
        <location evidence="1">Cell membrane</location>
        <topology evidence="1">Multi-pass membrane protein</topology>
    </subcellularLocation>
</comment>
<feature type="active site" description="Proton donor" evidence="8">
    <location>
        <position position="215"/>
    </location>
</feature>
<evidence type="ECO:0000256" key="4">
    <source>
        <dbReference type="ARBA" id="ARBA00022692"/>
    </source>
</evidence>
<reference evidence="10 11" key="1">
    <citation type="journal article" date="2022" name="Syst. Appl. Microbiol.">
        <title>Natronocalculus amylovorans gen. nov., sp. nov., and Natranaeroarchaeum aerophilus sp. nov., dominant culturable amylolytic natronoarchaea from hypersaline soda lakes in southwestern Siberia.</title>
        <authorList>
            <person name="Sorokin D.Y."/>
            <person name="Elcheninov A.G."/>
            <person name="Khizhniak T.V."/>
            <person name="Koenen M."/>
            <person name="Bale N.J."/>
            <person name="Damste J.S.S."/>
            <person name="Kublanov I.V."/>
        </authorList>
    </citation>
    <scope>NUCLEOTIDE SEQUENCE [LARGE SCALE GENOMIC DNA]</scope>
    <source>
        <strain evidence="10 11">AArc-St1-1</strain>
    </source>
</reference>
<keyword evidence="11" id="KW-1185">Reference proteome</keyword>
<dbReference type="InterPro" id="IPR019127">
    <property type="entry name" value="Exosortase"/>
</dbReference>
<feature type="transmembrane region" description="Helical" evidence="9">
    <location>
        <begin position="255"/>
        <end position="276"/>
    </location>
</feature>
<feature type="transmembrane region" description="Helical" evidence="9">
    <location>
        <begin position="198"/>
        <end position="218"/>
    </location>
</feature>
<dbReference type="Proteomes" id="UP001202674">
    <property type="component" value="Unassembled WGS sequence"/>
</dbReference>
<sequence length="313" mass="34025">MTVASSTPLVVDAFTSFDPTAHFVWVAIGAFLLTAALDFAGNRTQARYAGSVAWALFGVFWLTMVPYFYYDAQSPLQTILSLAGLPLCVYTGYLLYGGRDSLLTLTRAVGLMGIIYLPFTTIEPLKMWLIETVTIQSHMGMQLLGYSPGIEEGMNGYQSRFAFEGYSTYIVLACTGIGSISIFGGLIAAVRAPLRRKLAAFAVAVGVIWILNLARNVFVGLAAPLGWFDYGVFNTITVTLAGEGMRTSFFVSHHLISQTLSIVALVGITLLVVRIVPELFDVLDDLLYILTGDEYDLRADLGMEPVMTDGGDD</sequence>
<evidence type="ECO:0000256" key="7">
    <source>
        <dbReference type="ARBA" id="ARBA00023136"/>
    </source>
</evidence>
<evidence type="ECO:0000256" key="9">
    <source>
        <dbReference type="SAM" id="Phobius"/>
    </source>
</evidence>
<dbReference type="EMBL" id="JAKRVY010000004">
    <property type="protein sequence ID" value="MCL9813948.1"/>
    <property type="molecule type" value="Genomic_DNA"/>
</dbReference>
<dbReference type="RefSeq" id="WP_250596688.1">
    <property type="nucleotide sequence ID" value="NZ_JAKRVY010000004.1"/>
</dbReference>
<comment type="caution">
    <text evidence="10">The sequence shown here is derived from an EMBL/GenBank/DDBJ whole genome shotgun (WGS) entry which is preliminary data.</text>
</comment>
<dbReference type="NCBIfam" id="TIGR04125">
    <property type="entry name" value="exosort_PGF_TRM"/>
    <property type="match status" value="1"/>
</dbReference>
<keyword evidence="5 10" id="KW-0378">Hydrolase</keyword>
<proteinExistence type="predicted"/>
<dbReference type="GO" id="GO:0008233">
    <property type="term" value="F:peptidase activity"/>
    <property type="evidence" value="ECO:0007669"/>
    <property type="project" value="UniProtKB-KW"/>
</dbReference>
<dbReference type="InterPro" id="IPR014522">
    <property type="entry name" value="ArtA"/>
</dbReference>
<evidence type="ECO:0000313" key="11">
    <source>
        <dbReference type="Proteomes" id="UP001202674"/>
    </source>
</evidence>
<keyword evidence="2" id="KW-1003">Cell membrane</keyword>
<dbReference type="NCBIfam" id="TIGR04178">
    <property type="entry name" value="exo_archaeo"/>
    <property type="match status" value="1"/>
</dbReference>
<keyword evidence="3" id="KW-0645">Protease</keyword>
<keyword evidence="7 9" id="KW-0472">Membrane</keyword>
<feature type="transmembrane region" description="Helical" evidence="9">
    <location>
        <begin position="52"/>
        <end position="70"/>
    </location>
</feature>
<protein>
    <submittedName>
        <fullName evidence="10">Archaeosortase A</fullName>
        <ecNumber evidence="10">3.4.22.-</ecNumber>
    </submittedName>
</protein>
<organism evidence="10 11">
    <name type="scientific">Natranaeroarchaeum aerophilus</name>
    <dbReference type="NCBI Taxonomy" id="2917711"/>
    <lineage>
        <taxon>Archaea</taxon>
        <taxon>Methanobacteriati</taxon>
        <taxon>Methanobacteriota</taxon>
        <taxon>Stenosarchaea group</taxon>
        <taxon>Halobacteria</taxon>
        <taxon>Halobacteriales</taxon>
        <taxon>Natronoarchaeaceae</taxon>
        <taxon>Natranaeroarchaeum</taxon>
    </lineage>
</organism>
<evidence type="ECO:0000256" key="1">
    <source>
        <dbReference type="ARBA" id="ARBA00004651"/>
    </source>
</evidence>
<feature type="transmembrane region" description="Helical" evidence="9">
    <location>
        <begin position="102"/>
        <end position="119"/>
    </location>
</feature>
<evidence type="ECO:0000256" key="6">
    <source>
        <dbReference type="ARBA" id="ARBA00022989"/>
    </source>
</evidence>
<accession>A0AAE3FS76</accession>
<evidence type="ECO:0000256" key="5">
    <source>
        <dbReference type="ARBA" id="ARBA00022801"/>
    </source>
</evidence>
<feature type="transmembrane region" description="Helical" evidence="9">
    <location>
        <begin position="76"/>
        <end position="95"/>
    </location>
</feature>
<gene>
    <name evidence="10" type="primary">artA</name>
    <name evidence="10" type="ORF">AArcSt11_09815</name>
</gene>
<dbReference type="GO" id="GO:0006508">
    <property type="term" value="P:proteolysis"/>
    <property type="evidence" value="ECO:0007669"/>
    <property type="project" value="UniProtKB-KW"/>
</dbReference>